<dbReference type="Proteomes" id="UP000292855">
    <property type="component" value="Unassembled WGS sequence"/>
</dbReference>
<keyword evidence="7" id="KW-1185">Reference proteome</keyword>
<dbReference type="InterPro" id="IPR051459">
    <property type="entry name" value="Cytochrome_c-type_DH"/>
</dbReference>
<dbReference type="SUPFAM" id="SSF46626">
    <property type="entry name" value="Cytochrome c"/>
    <property type="match status" value="1"/>
</dbReference>
<keyword evidence="3 4" id="KW-0408">Iron</keyword>
<evidence type="ECO:0000256" key="2">
    <source>
        <dbReference type="ARBA" id="ARBA00022723"/>
    </source>
</evidence>
<evidence type="ECO:0000259" key="5">
    <source>
        <dbReference type="PROSITE" id="PS51007"/>
    </source>
</evidence>
<keyword evidence="1 4" id="KW-0349">Heme</keyword>
<dbReference type="EMBL" id="SGIT01000001">
    <property type="protein sequence ID" value="RZF62267.1"/>
    <property type="molecule type" value="Genomic_DNA"/>
</dbReference>
<keyword evidence="2 4" id="KW-0479">Metal-binding</keyword>
<protein>
    <submittedName>
        <fullName evidence="6">Cytochrome c</fullName>
    </submittedName>
</protein>
<dbReference type="PROSITE" id="PS51007">
    <property type="entry name" value="CYTC"/>
    <property type="match status" value="1"/>
</dbReference>
<comment type="caution">
    <text evidence="6">The sequence shown here is derived from an EMBL/GenBank/DDBJ whole genome shotgun (WGS) entry which is preliminary data.</text>
</comment>
<dbReference type="GO" id="GO:0009055">
    <property type="term" value="F:electron transfer activity"/>
    <property type="evidence" value="ECO:0007669"/>
    <property type="project" value="InterPro"/>
</dbReference>
<proteinExistence type="predicted"/>
<dbReference type="OrthoDB" id="9811395at2"/>
<dbReference type="Pfam" id="PF00034">
    <property type="entry name" value="Cytochrom_C"/>
    <property type="match status" value="1"/>
</dbReference>
<feature type="domain" description="Cytochrome c" evidence="5">
    <location>
        <begin position="32"/>
        <end position="121"/>
    </location>
</feature>
<dbReference type="GO" id="GO:0020037">
    <property type="term" value="F:heme binding"/>
    <property type="evidence" value="ECO:0007669"/>
    <property type="project" value="InterPro"/>
</dbReference>
<dbReference type="AlphaFoldDB" id="A0A4Q6XZF9"/>
<dbReference type="Gene3D" id="1.10.760.10">
    <property type="entry name" value="Cytochrome c-like domain"/>
    <property type="match status" value="1"/>
</dbReference>
<reference evidence="6 7" key="1">
    <citation type="submission" date="2019-02" db="EMBL/GenBank/DDBJ databases">
        <authorList>
            <person name="Li Y."/>
        </authorList>
    </citation>
    <scope>NUCLEOTIDE SEQUENCE [LARGE SCALE GENOMIC DNA]</scope>
    <source>
        <strain evidence="6 7">30C10-4-7</strain>
    </source>
</reference>
<evidence type="ECO:0000313" key="7">
    <source>
        <dbReference type="Proteomes" id="UP000292855"/>
    </source>
</evidence>
<dbReference type="PANTHER" id="PTHR35008">
    <property type="entry name" value="BLL4482 PROTEIN-RELATED"/>
    <property type="match status" value="1"/>
</dbReference>
<dbReference type="InterPro" id="IPR036909">
    <property type="entry name" value="Cyt_c-like_dom_sf"/>
</dbReference>
<evidence type="ECO:0000313" key="6">
    <source>
        <dbReference type="EMBL" id="RZF62267.1"/>
    </source>
</evidence>
<organism evidence="6 7">
    <name type="scientific">Sphingobacterium corticibacterium</name>
    <dbReference type="NCBI Taxonomy" id="2484746"/>
    <lineage>
        <taxon>Bacteria</taxon>
        <taxon>Pseudomonadati</taxon>
        <taxon>Bacteroidota</taxon>
        <taxon>Sphingobacteriia</taxon>
        <taxon>Sphingobacteriales</taxon>
        <taxon>Sphingobacteriaceae</taxon>
        <taxon>Sphingobacterium</taxon>
    </lineage>
</organism>
<gene>
    <name evidence="6" type="ORF">EWE74_05560</name>
</gene>
<evidence type="ECO:0000256" key="4">
    <source>
        <dbReference type="PROSITE-ProRule" id="PRU00433"/>
    </source>
</evidence>
<dbReference type="InterPro" id="IPR009056">
    <property type="entry name" value="Cyt_c-like_dom"/>
</dbReference>
<evidence type="ECO:0000256" key="1">
    <source>
        <dbReference type="ARBA" id="ARBA00022617"/>
    </source>
</evidence>
<dbReference type="PROSITE" id="PS51257">
    <property type="entry name" value="PROKAR_LIPOPROTEIN"/>
    <property type="match status" value="1"/>
</dbReference>
<evidence type="ECO:0000256" key="3">
    <source>
        <dbReference type="ARBA" id="ARBA00023004"/>
    </source>
</evidence>
<sequence>MRNTIFSLIAISMLIGMLIFSCQPHVSIETAQYAINGQKLYVTHCQSCHGAKGEGLGMLYPPLTDTAYLQKNRSKLACIVKNGMTGPIEVNGKIFEGDMPANAELTNVDIAYILTYITTTFGNNTETYTQEEVKKSLADCRM</sequence>
<dbReference type="PANTHER" id="PTHR35008:SF4">
    <property type="entry name" value="BLL4482 PROTEIN"/>
    <property type="match status" value="1"/>
</dbReference>
<name>A0A4Q6XZF9_9SPHI</name>
<dbReference type="GO" id="GO:0046872">
    <property type="term" value="F:metal ion binding"/>
    <property type="evidence" value="ECO:0007669"/>
    <property type="project" value="UniProtKB-KW"/>
</dbReference>
<dbReference type="RefSeq" id="WP_130140496.1">
    <property type="nucleotide sequence ID" value="NZ_SGIT01000001.1"/>
</dbReference>
<accession>A0A4Q6XZF9</accession>